<evidence type="ECO:0000256" key="3">
    <source>
        <dbReference type="ARBA" id="ARBA00022679"/>
    </source>
</evidence>
<dbReference type="Gene3D" id="3.40.50.2000">
    <property type="entry name" value="Glycogen Phosphorylase B"/>
    <property type="match status" value="1"/>
</dbReference>
<comment type="similarity">
    <text evidence="1 4">Belongs to the UDP-glycosyltransferase family.</text>
</comment>
<dbReference type="EC" id="2.4.1.17" evidence="5"/>
<dbReference type="InterPro" id="IPR050271">
    <property type="entry name" value="UDP-glycosyltransferase"/>
</dbReference>
<comment type="catalytic activity">
    <reaction evidence="5">
        <text>glucuronate acceptor + UDP-alpha-D-glucuronate = acceptor beta-D-glucuronoside + UDP + H(+)</text>
        <dbReference type="Rhea" id="RHEA:21032"/>
        <dbReference type="ChEBI" id="CHEBI:15378"/>
        <dbReference type="ChEBI" id="CHEBI:58052"/>
        <dbReference type="ChEBI" id="CHEBI:58223"/>
        <dbReference type="ChEBI" id="CHEBI:132367"/>
        <dbReference type="ChEBI" id="CHEBI:132368"/>
        <dbReference type="EC" id="2.4.1.17"/>
    </reaction>
</comment>
<dbReference type="AlphaFoldDB" id="A0A6E8W1A2"/>
<comment type="subcellular location">
    <subcellularLocation>
        <location evidence="5">Membrane</location>
        <topology evidence="5">Single-pass membrane protein</topology>
    </subcellularLocation>
</comment>
<keyword evidence="3 4" id="KW-0808">Transferase</keyword>
<dbReference type="Pfam" id="PF00201">
    <property type="entry name" value="UDPGT"/>
    <property type="match status" value="1"/>
</dbReference>
<protein>
    <recommendedName>
        <fullName evidence="5">UDP-glucuronosyltransferase</fullName>
        <ecNumber evidence="5">2.4.1.17</ecNumber>
    </recommendedName>
</protein>
<organism evidence="6 7">
    <name type="scientific">Anopheles coluzzii</name>
    <name type="common">African malaria mosquito</name>
    <dbReference type="NCBI Taxonomy" id="1518534"/>
    <lineage>
        <taxon>Eukaryota</taxon>
        <taxon>Metazoa</taxon>
        <taxon>Ecdysozoa</taxon>
        <taxon>Arthropoda</taxon>
        <taxon>Hexapoda</taxon>
        <taxon>Insecta</taxon>
        <taxon>Pterygota</taxon>
        <taxon>Neoptera</taxon>
        <taxon>Endopterygota</taxon>
        <taxon>Diptera</taxon>
        <taxon>Nematocera</taxon>
        <taxon>Culicoidea</taxon>
        <taxon>Culicidae</taxon>
        <taxon>Anophelinae</taxon>
        <taxon>Anopheles</taxon>
    </lineage>
</organism>
<dbReference type="GeneID" id="120954755"/>
<accession>A0A6E8W1A2</accession>
<feature type="transmembrane region" description="Helical" evidence="5">
    <location>
        <begin position="7"/>
        <end position="25"/>
    </location>
</feature>
<dbReference type="InterPro" id="IPR035595">
    <property type="entry name" value="UDP_glycos_trans_CS"/>
</dbReference>
<dbReference type="CDD" id="cd03784">
    <property type="entry name" value="GT1_Gtf-like"/>
    <property type="match status" value="1"/>
</dbReference>
<keyword evidence="5" id="KW-1133">Transmembrane helix</keyword>
<evidence type="ECO:0000256" key="5">
    <source>
        <dbReference type="RuleBase" id="RU362059"/>
    </source>
</evidence>
<name>A0A6E8W1A2_ANOCL</name>
<proteinExistence type="inferred from homology"/>
<keyword evidence="7" id="KW-1185">Reference proteome</keyword>
<dbReference type="EnsemblMetazoa" id="ACON010334-RA">
    <property type="protein sequence ID" value="ACON010334-PA"/>
    <property type="gene ID" value="ACON010334"/>
</dbReference>
<dbReference type="InterPro" id="IPR002213">
    <property type="entry name" value="UDP_glucos_trans"/>
</dbReference>
<dbReference type="GO" id="GO:0016020">
    <property type="term" value="C:membrane"/>
    <property type="evidence" value="ECO:0007669"/>
    <property type="project" value="UniProtKB-SubCell"/>
</dbReference>
<evidence type="ECO:0000256" key="2">
    <source>
        <dbReference type="ARBA" id="ARBA00022676"/>
    </source>
</evidence>
<dbReference type="Proteomes" id="UP001105220">
    <property type="component" value="Unplaced"/>
</dbReference>
<keyword evidence="2 4" id="KW-0328">Glycosyltransferase</keyword>
<reference evidence="6" key="2">
    <citation type="submission" date="2020-05" db="UniProtKB">
        <authorList>
            <consortium name="EnsemblMetazoa"/>
        </authorList>
    </citation>
    <scope>IDENTIFICATION</scope>
    <source>
        <strain evidence="6">Ngousso</strain>
    </source>
</reference>
<evidence type="ECO:0000313" key="7">
    <source>
        <dbReference type="Proteomes" id="UP001105220"/>
    </source>
</evidence>
<dbReference type="VEuPathDB" id="VectorBase:ACON010334"/>
<dbReference type="GO" id="GO:0015020">
    <property type="term" value="F:glucuronosyltransferase activity"/>
    <property type="evidence" value="ECO:0007669"/>
    <property type="project" value="UniProtKB-EC"/>
</dbReference>
<feature type="transmembrane region" description="Helical" evidence="5">
    <location>
        <begin position="496"/>
        <end position="520"/>
    </location>
</feature>
<comment type="caution">
    <text evidence="5">Lacks conserved residue(s) required for the propagation of feature annotation.</text>
</comment>
<evidence type="ECO:0000256" key="4">
    <source>
        <dbReference type="RuleBase" id="RU003718"/>
    </source>
</evidence>
<keyword evidence="5" id="KW-0472">Membrane</keyword>
<dbReference type="KEGG" id="acoz:120954755"/>
<sequence>MNNVSQLPIVFIIFLIMLLVISIRGTNLSNILYISAVASPSHFLWSQQFSSILASNGHNVTLLNIYKEGKQNNLHFLKLDGVDNALSLDHSVDYLALHSMSPLELLFSFFELEYMVCEYSIASTQFLKLLNYPKHFTFNLIIHDHLAGPCLLLLLKRFNFPPLIMASASNILSSVECIMGSLTYPGFIPNSLRDPPETFGYLDRMYNYMLTTYEFLFKRYYSDPRIDSLIQSRFQNITSVSRLESTAVVVLMNSITLLETPEPQIWRVVNVGGLHITAPKMLPEFLYQHANRTYEKCVLISFGSNLKLDSLDNFIAQTIITVAQLLPNFIFLWKVDIQKPAIEGLIPENVITSDWFPQNDILGSGMVDVLFTHGGLLTIQEAMWHGIPMLGTPNYGDQYQNVHRIEKLGIGKKLYLEDLNAVSLKGNLLAIIHNERYKQRATAIAKTIRDEQITPQRKALWTVEWVLRNYGTIQLLDDLNEVGYIEKNSLDVLSTLIIISICINFLLFRIIQVCVSFMTARVVRKNKMKKTP</sequence>
<dbReference type="VEuPathDB" id="VectorBase:ACMO_005574"/>
<evidence type="ECO:0000256" key="1">
    <source>
        <dbReference type="ARBA" id="ARBA00009995"/>
    </source>
</evidence>
<dbReference type="PANTHER" id="PTHR48043">
    <property type="entry name" value="EG:EG0003.4 PROTEIN-RELATED"/>
    <property type="match status" value="1"/>
</dbReference>
<keyword evidence="5" id="KW-0812">Transmembrane</keyword>
<evidence type="ECO:0000313" key="6">
    <source>
        <dbReference type="EnsemblMetazoa" id="ACON010334-PA"/>
    </source>
</evidence>
<dbReference type="PANTHER" id="PTHR48043:SF145">
    <property type="entry name" value="FI06409P-RELATED"/>
    <property type="match status" value="1"/>
</dbReference>
<dbReference type="PROSITE" id="PS00375">
    <property type="entry name" value="UDPGT"/>
    <property type="match status" value="1"/>
</dbReference>
<dbReference type="SUPFAM" id="SSF53756">
    <property type="entry name" value="UDP-Glycosyltransferase/glycogen phosphorylase"/>
    <property type="match status" value="1"/>
</dbReference>
<reference key="1">
    <citation type="journal article" date="2019" name="Genes (Basel)">
        <title>A High-Quality De novo Genome Assembly from a Single Mosquito Using PacBio Sequencing.</title>
        <authorList>
            <person name="Kingan S.B."/>
            <person name="Heaton H."/>
            <person name="Cudini J."/>
            <person name="Lambert C.C."/>
            <person name="Baybayan P."/>
            <person name="Galvin B.D."/>
            <person name="Durbin R."/>
            <person name="Korlach J."/>
            <person name="Lawniczak M.K.N."/>
        </authorList>
    </citation>
    <scope>NUCLEOTIDE SEQUENCE [LARGE SCALE GENOMIC DNA]</scope>
    <source>
        <strain>Mali-NIH</strain>
    </source>
</reference>
<dbReference type="VEuPathDB" id="VectorBase:ACON2_037199"/>
<dbReference type="FunFam" id="3.40.50.2000:FF:000765">
    <property type="entry name" value="UDP-glucuronosyltransferase"/>
    <property type="match status" value="1"/>
</dbReference>
<dbReference type="RefSeq" id="XP_040230885.1">
    <property type="nucleotide sequence ID" value="XM_040374951.2"/>
</dbReference>